<dbReference type="EMBL" id="CAJDYZ010010986">
    <property type="protein sequence ID" value="CAD1478749.1"/>
    <property type="molecule type" value="Genomic_DNA"/>
</dbReference>
<organism evidence="1 2">
    <name type="scientific">Heterotrigona itama</name>
    <dbReference type="NCBI Taxonomy" id="395501"/>
    <lineage>
        <taxon>Eukaryota</taxon>
        <taxon>Metazoa</taxon>
        <taxon>Ecdysozoa</taxon>
        <taxon>Arthropoda</taxon>
        <taxon>Hexapoda</taxon>
        <taxon>Insecta</taxon>
        <taxon>Pterygota</taxon>
        <taxon>Neoptera</taxon>
        <taxon>Endopterygota</taxon>
        <taxon>Hymenoptera</taxon>
        <taxon>Apocrita</taxon>
        <taxon>Aculeata</taxon>
        <taxon>Apoidea</taxon>
        <taxon>Anthophila</taxon>
        <taxon>Apidae</taxon>
        <taxon>Heterotrigona</taxon>
    </lineage>
</organism>
<name>A0A6V7HEQ2_9HYME</name>
<evidence type="ECO:0000313" key="1">
    <source>
        <dbReference type="EMBL" id="CAD1478749.1"/>
    </source>
</evidence>
<gene>
    <name evidence="1" type="ORF">MHI_LOCUS823702</name>
</gene>
<protein>
    <submittedName>
        <fullName evidence="1">Uncharacterized protein</fullName>
    </submittedName>
</protein>
<keyword evidence="2" id="KW-1185">Reference proteome</keyword>
<reference evidence="1" key="1">
    <citation type="submission" date="2020-07" db="EMBL/GenBank/DDBJ databases">
        <authorList>
            <person name="Nazaruddin N."/>
        </authorList>
    </citation>
    <scope>NUCLEOTIDE SEQUENCE</scope>
</reference>
<dbReference type="Proteomes" id="UP000752696">
    <property type="component" value="Unassembled WGS sequence"/>
</dbReference>
<comment type="caution">
    <text evidence="1">The sequence shown here is derived from an EMBL/GenBank/DDBJ whole genome shotgun (WGS) entry which is preliminary data.</text>
</comment>
<evidence type="ECO:0000313" key="2">
    <source>
        <dbReference type="Proteomes" id="UP000752696"/>
    </source>
</evidence>
<proteinExistence type="predicted"/>
<dbReference type="AlphaFoldDB" id="A0A6V7HEQ2"/>
<feature type="non-terminal residue" evidence="1">
    <location>
        <position position="46"/>
    </location>
</feature>
<accession>A0A6V7HEQ2</accession>
<feature type="non-terminal residue" evidence="1">
    <location>
        <position position="1"/>
    </location>
</feature>
<sequence>KMQKNSLLITHYRISSMDWESRIYTDSLLYRMIVCLVKRNMIIDLA</sequence>